<gene>
    <name evidence="3" type="ORF">J2R62_01100</name>
</gene>
<evidence type="ECO:0000256" key="1">
    <source>
        <dbReference type="ARBA" id="ARBA00010584"/>
    </source>
</evidence>
<comment type="caution">
    <text evidence="3">The sequence shown here is derived from an EMBL/GenBank/DDBJ whole genome shotgun (WGS) entry which is preliminary data.</text>
</comment>
<evidence type="ECO:0000313" key="4">
    <source>
        <dbReference type="Proteomes" id="UP000664658"/>
    </source>
</evidence>
<dbReference type="SMART" id="SM00859">
    <property type="entry name" value="Semialdhyde_dh"/>
    <property type="match status" value="1"/>
</dbReference>
<sequence>MTEGWNIAVLGATGAVGEALLTLLSEREFPVGQLFPLASQPDEADTVLFNGKNVAVQAAEEFDWAQVQLAFFVASQEASARYADLAAESGCLVIDSSGLFAMDPSVPLVVPTVNPHMLSEYRNRNIIAVAGAAVCQALTAVKPLLEQAVLQRLNLTNLQPASALGKRGVTELAGQATRLLNGYPVEPVLFPAQLAFNLLPCAARMDSEGVVSEERRVVDEVRKVLQDETLPVAVQCVQAPVFYGNAQAVMLETDQMLSQLECIEMLRDVEGIELQEGDAFPTPVGDATQNPHLTIGCVRNDYGLPQAVQFWSVADNVQFGGALMAVHSAELLIRDYL</sequence>
<organism evidence="3 4">
    <name type="scientific">Plesiomonas shigelloides</name>
    <name type="common">Aeromonas shigelloides</name>
    <dbReference type="NCBI Taxonomy" id="703"/>
    <lineage>
        <taxon>Bacteria</taxon>
        <taxon>Pseudomonadati</taxon>
        <taxon>Pseudomonadota</taxon>
        <taxon>Gammaproteobacteria</taxon>
        <taxon>Enterobacterales</taxon>
        <taxon>Enterobacteriaceae</taxon>
        <taxon>Plesiomonas</taxon>
    </lineage>
</organism>
<dbReference type="InterPro" id="IPR036291">
    <property type="entry name" value="NAD(P)-bd_dom_sf"/>
</dbReference>
<dbReference type="SUPFAM" id="SSF51735">
    <property type="entry name" value="NAD(P)-binding Rossmann-fold domains"/>
    <property type="match status" value="1"/>
</dbReference>
<name>A0A8I1W4D9_PLESH</name>
<protein>
    <submittedName>
        <fullName evidence="3">Aspartate-semialdehyde dehydrogenase</fullName>
        <ecNumber evidence="3">1.2.1.11</ecNumber>
    </submittedName>
</protein>
<dbReference type="PANTHER" id="PTHR46278">
    <property type="entry name" value="DEHYDROGENASE, PUTATIVE-RELATED"/>
    <property type="match status" value="1"/>
</dbReference>
<dbReference type="InterPro" id="IPR012280">
    <property type="entry name" value="Semialdhyde_DH_dimer_dom"/>
</dbReference>
<dbReference type="Proteomes" id="UP000664658">
    <property type="component" value="Unassembled WGS sequence"/>
</dbReference>
<dbReference type="RefSeq" id="WP_010862124.1">
    <property type="nucleotide sequence ID" value="NZ_CP076371.1"/>
</dbReference>
<dbReference type="GO" id="GO:0008652">
    <property type="term" value="P:amino acid biosynthetic process"/>
    <property type="evidence" value="ECO:0007669"/>
    <property type="project" value="InterPro"/>
</dbReference>
<dbReference type="CDD" id="cd18129">
    <property type="entry name" value="ASADH_C_USG1_like"/>
    <property type="match status" value="1"/>
</dbReference>
<dbReference type="Gene3D" id="3.40.50.720">
    <property type="entry name" value="NAD(P)-binding Rossmann-like Domain"/>
    <property type="match status" value="1"/>
</dbReference>
<proteinExistence type="inferred from homology"/>
<dbReference type="NCBIfam" id="NF011456">
    <property type="entry name" value="PRK14874.1"/>
    <property type="match status" value="1"/>
</dbReference>
<dbReference type="Pfam" id="PF02774">
    <property type="entry name" value="Semialdhyde_dhC"/>
    <property type="match status" value="1"/>
</dbReference>
<dbReference type="InterPro" id="IPR000534">
    <property type="entry name" value="Semialdehyde_DH_NAD-bd"/>
</dbReference>
<reference evidence="3" key="1">
    <citation type="submission" date="2021-03" db="EMBL/GenBank/DDBJ databases">
        <title>Plesiomonas shigelloides zfcc0051, isolated from zebrafish feces.</title>
        <authorList>
            <person name="Vanderhoek Z."/>
            <person name="Gaulke C."/>
        </authorList>
    </citation>
    <scope>NUCLEOTIDE SEQUENCE</scope>
    <source>
        <strain evidence="3">Zfcc0051</strain>
    </source>
</reference>
<dbReference type="Gene3D" id="3.30.360.10">
    <property type="entry name" value="Dihydrodipicolinate Reductase, domain 2"/>
    <property type="match status" value="1"/>
</dbReference>
<dbReference type="GO" id="GO:0046983">
    <property type="term" value="F:protein dimerization activity"/>
    <property type="evidence" value="ECO:0007669"/>
    <property type="project" value="InterPro"/>
</dbReference>
<dbReference type="CDD" id="cd17894">
    <property type="entry name" value="ASADH_USG1_N"/>
    <property type="match status" value="1"/>
</dbReference>
<accession>A0A8I1W4D9</accession>
<evidence type="ECO:0000313" key="3">
    <source>
        <dbReference type="EMBL" id="MBO1106831.1"/>
    </source>
</evidence>
<dbReference type="EMBL" id="JAFNAA010000001">
    <property type="protein sequence ID" value="MBO1106831.1"/>
    <property type="molecule type" value="Genomic_DNA"/>
</dbReference>
<dbReference type="NCBIfam" id="NF004224">
    <property type="entry name" value="PRK05671.1"/>
    <property type="match status" value="1"/>
</dbReference>
<dbReference type="KEGG" id="pshi:SAMEA2665130_0932"/>
<keyword evidence="3" id="KW-0560">Oxidoreductase</keyword>
<dbReference type="EC" id="1.2.1.11" evidence="3"/>
<dbReference type="Pfam" id="PF01118">
    <property type="entry name" value="Semialdhyde_dh"/>
    <property type="match status" value="1"/>
</dbReference>
<dbReference type="PANTHER" id="PTHR46278:SF2">
    <property type="entry name" value="ASPARTATE-SEMIALDEHYDE DEHYDROGENASE"/>
    <property type="match status" value="1"/>
</dbReference>
<dbReference type="NCBIfam" id="NF005957">
    <property type="entry name" value="PRK08040.1"/>
    <property type="match status" value="1"/>
</dbReference>
<dbReference type="GO" id="GO:0004073">
    <property type="term" value="F:aspartate-semialdehyde dehydrogenase activity"/>
    <property type="evidence" value="ECO:0007669"/>
    <property type="project" value="UniProtKB-EC"/>
</dbReference>
<feature type="domain" description="Semialdehyde dehydrogenase NAD-binding" evidence="2">
    <location>
        <begin position="6"/>
        <end position="121"/>
    </location>
</feature>
<dbReference type="GO" id="GO:0051287">
    <property type="term" value="F:NAD binding"/>
    <property type="evidence" value="ECO:0007669"/>
    <property type="project" value="InterPro"/>
</dbReference>
<evidence type="ECO:0000259" key="2">
    <source>
        <dbReference type="SMART" id="SM00859"/>
    </source>
</evidence>
<dbReference type="PIRSF" id="PIRSF000148">
    <property type="entry name" value="ASA_dh"/>
    <property type="match status" value="1"/>
</dbReference>
<dbReference type="AlphaFoldDB" id="A0A8I1W4D9"/>
<comment type="similarity">
    <text evidence="1">Belongs to the aspartate-semialdehyde dehydrogenase family.</text>
</comment>
<dbReference type="GeneID" id="69705794"/>
<dbReference type="SUPFAM" id="SSF55347">
    <property type="entry name" value="Glyceraldehyde-3-phosphate dehydrogenase-like, C-terminal domain"/>
    <property type="match status" value="1"/>
</dbReference>